<sequence length="147" mass="15397">MAAQSGLEVGEVDHHLPPDHGGTICLSTEEDVFGIEGKEEAKETATGVEVMKTTRGWGDGYGAGQEGSELLLHCRVTPVCPVVLCPVRCAAGAGDELQGLTDGLGDPAGTGRVAGKYAGEDYTVGFTMYTLYRHWILFAVASRALLG</sequence>
<dbReference type="AlphaFoldDB" id="A0AAV7T4G3"/>
<comment type="caution">
    <text evidence="2">The sequence shown here is derived from an EMBL/GenBank/DDBJ whole genome shotgun (WGS) entry which is preliminary data.</text>
</comment>
<name>A0AAV7T4G3_PLEWA</name>
<evidence type="ECO:0000313" key="2">
    <source>
        <dbReference type="EMBL" id="KAJ1171224.1"/>
    </source>
</evidence>
<keyword evidence="3" id="KW-1185">Reference proteome</keyword>
<evidence type="ECO:0000256" key="1">
    <source>
        <dbReference type="SAM" id="MobiDB-lite"/>
    </source>
</evidence>
<protein>
    <submittedName>
        <fullName evidence="2">Uncharacterized protein</fullName>
    </submittedName>
</protein>
<accession>A0AAV7T4G3</accession>
<evidence type="ECO:0000313" key="3">
    <source>
        <dbReference type="Proteomes" id="UP001066276"/>
    </source>
</evidence>
<dbReference type="EMBL" id="JANPWB010000007">
    <property type="protein sequence ID" value="KAJ1171224.1"/>
    <property type="molecule type" value="Genomic_DNA"/>
</dbReference>
<dbReference type="Proteomes" id="UP001066276">
    <property type="component" value="Chromosome 4_1"/>
</dbReference>
<gene>
    <name evidence="2" type="ORF">NDU88_003094</name>
</gene>
<reference evidence="2" key="1">
    <citation type="journal article" date="2022" name="bioRxiv">
        <title>Sequencing and chromosome-scale assembly of the giantPleurodeles waltlgenome.</title>
        <authorList>
            <person name="Brown T."/>
            <person name="Elewa A."/>
            <person name="Iarovenko S."/>
            <person name="Subramanian E."/>
            <person name="Araus A.J."/>
            <person name="Petzold A."/>
            <person name="Susuki M."/>
            <person name="Suzuki K.-i.T."/>
            <person name="Hayashi T."/>
            <person name="Toyoda A."/>
            <person name="Oliveira C."/>
            <person name="Osipova E."/>
            <person name="Leigh N.D."/>
            <person name="Simon A."/>
            <person name="Yun M.H."/>
        </authorList>
    </citation>
    <scope>NUCLEOTIDE SEQUENCE</scope>
    <source>
        <strain evidence="2">20211129_DDA</strain>
        <tissue evidence="2">Liver</tissue>
    </source>
</reference>
<proteinExistence type="predicted"/>
<feature type="region of interest" description="Disordered" evidence="1">
    <location>
        <begin position="1"/>
        <end position="23"/>
    </location>
</feature>
<organism evidence="2 3">
    <name type="scientific">Pleurodeles waltl</name>
    <name type="common">Iberian ribbed newt</name>
    <dbReference type="NCBI Taxonomy" id="8319"/>
    <lineage>
        <taxon>Eukaryota</taxon>
        <taxon>Metazoa</taxon>
        <taxon>Chordata</taxon>
        <taxon>Craniata</taxon>
        <taxon>Vertebrata</taxon>
        <taxon>Euteleostomi</taxon>
        <taxon>Amphibia</taxon>
        <taxon>Batrachia</taxon>
        <taxon>Caudata</taxon>
        <taxon>Salamandroidea</taxon>
        <taxon>Salamandridae</taxon>
        <taxon>Pleurodelinae</taxon>
        <taxon>Pleurodeles</taxon>
    </lineage>
</organism>